<dbReference type="InterPro" id="IPR027417">
    <property type="entry name" value="P-loop_NTPase"/>
</dbReference>
<dbReference type="InterPro" id="IPR014014">
    <property type="entry name" value="RNA_helicase_DEAD_Q_motif"/>
</dbReference>
<feature type="compositionally biased region" description="Polar residues" evidence="7">
    <location>
        <begin position="1306"/>
        <end position="1315"/>
    </location>
</feature>
<feature type="domain" description="DEAD-box RNA helicase Q" evidence="10">
    <location>
        <begin position="248"/>
        <end position="276"/>
    </location>
</feature>
<feature type="compositionally biased region" description="Acidic residues" evidence="7">
    <location>
        <begin position="67"/>
        <end position="78"/>
    </location>
</feature>
<dbReference type="SMART" id="SM00490">
    <property type="entry name" value="HELICc"/>
    <property type="match status" value="1"/>
</dbReference>
<dbReference type="SMART" id="SM00487">
    <property type="entry name" value="DEXDc"/>
    <property type="match status" value="1"/>
</dbReference>
<dbReference type="InterPro" id="IPR000629">
    <property type="entry name" value="RNA-helicase_DEAD-box_CS"/>
</dbReference>
<dbReference type="OrthoDB" id="2117591at2759"/>
<dbReference type="PROSITE" id="PS51192">
    <property type="entry name" value="HELICASE_ATP_BIND_1"/>
    <property type="match status" value="1"/>
</dbReference>
<evidence type="ECO:0000313" key="11">
    <source>
        <dbReference type="EMBL" id="KEY65904.1"/>
    </source>
</evidence>
<dbReference type="GO" id="GO:0003676">
    <property type="term" value="F:nucleic acid binding"/>
    <property type="evidence" value="ECO:0007669"/>
    <property type="project" value="InterPro"/>
</dbReference>
<feature type="region of interest" description="Disordered" evidence="7">
    <location>
        <begin position="804"/>
        <end position="828"/>
    </location>
</feature>
<accession>A0A084AKS5</accession>
<feature type="region of interest" description="Disordered" evidence="7">
    <location>
        <begin position="1665"/>
        <end position="1832"/>
    </location>
</feature>
<feature type="region of interest" description="Disordered" evidence="7">
    <location>
        <begin position="105"/>
        <end position="247"/>
    </location>
</feature>
<evidence type="ECO:0000256" key="3">
    <source>
        <dbReference type="ARBA" id="ARBA00022806"/>
    </source>
</evidence>
<feature type="region of interest" description="Disordered" evidence="7">
    <location>
        <begin position="1267"/>
        <end position="1327"/>
    </location>
</feature>
<keyword evidence="6" id="KW-0175">Coiled coil</keyword>
<feature type="compositionally biased region" description="Polar residues" evidence="7">
    <location>
        <begin position="779"/>
        <end position="788"/>
    </location>
</feature>
<dbReference type="Pfam" id="PF00271">
    <property type="entry name" value="Helicase_C"/>
    <property type="match status" value="1"/>
</dbReference>
<dbReference type="GO" id="GO:0030479">
    <property type="term" value="C:actin cortical patch"/>
    <property type="evidence" value="ECO:0007669"/>
    <property type="project" value="TreeGrafter"/>
</dbReference>
<keyword evidence="1" id="KW-0547">Nucleotide-binding</keyword>
<dbReference type="Gene3D" id="3.40.50.300">
    <property type="entry name" value="P-loop containing nucleotide triphosphate hydrolases"/>
    <property type="match status" value="2"/>
</dbReference>
<proteinExistence type="predicted"/>
<evidence type="ECO:0000259" key="10">
    <source>
        <dbReference type="PROSITE" id="PS51195"/>
    </source>
</evidence>
<feature type="compositionally biased region" description="Polar residues" evidence="7">
    <location>
        <begin position="1593"/>
        <end position="1613"/>
    </location>
</feature>
<evidence type="ECO:0000256" key="1">
    <source>
        <dbReference type="ARBA" id="ARBA00022741"/>
    </source>
</evidence>
<dbReference type="InterPro" id="IPR052935">
    <property type="entry name" value="Mg2+_PAP"/>
</dbReference>
<dbReference type="Proteomes" id="UP000028045">
    <property type="component" value="Unassembled WGS sequence"/>
</dbReference>
<evidence type="ECO:0000256" key="7">
    <source>
        <dbReference type="SAM" id="MobiDB-lite"/>
    </source>
</evidence>
<feature type="compositionally biased region" description="Basic and acidic residues" evidence="7">
    <location>
        <begin position="1720"/>
        <end position="1729"/>
    </location>
</feature>
<keyword evidence="3" id="KW-0347">Helicase</keyword>
<evidence type="ECO:0000259" key="8">
    <source>
        <dbReference type="PROSITE" id="PS51192"/>
    </source>
</evidence>
<dbReference type="InterPro" id="IPR001650">
    <property type="entry name" value="Helicase_C-like"/>
</dbReference>
<feature type="region of interest" description="Disordered" evidence="7">
    <location>
        <begin position="710"/>
        <end position="788"/>
    </location>
</feature>
<dbReference type="PROSITE" id="PS00039">
    <property type="entry name" value="DEAD_ATP_HELICASE"/>
    <property type="match status" value="1"/>
</dbReference>
<evidence type="ECO:0000256" key="5">
    <source>
        <dbReference type="PROSITE-ProRule" id="PRU00552"/>
    </source>
</evidence>
<feature type="region of interest" description="Disordered" evidence="7">
    <location>
        <begin position="1022"/>
        <end position="1045"/>
    </location>
</feature>
<dbReference type="InterPro" id="IPR014001">
    <property type="entry name" value="Helicase_ATP-bd"/>
</dbReference>
<evidence type="ECO:0000313" key="12">
    <source>
        <dbReference type="Proteomes" id="UP000028045"/>
    </source>
</evidence>
<keyword evidence="4" id="KW-0067">ATP-binding</keyword>
<feature type="compositionally biased region" description="Basic and acidic residues" evidence="7">
    <location>
        <begin position="225"/>
        <end position="244"/>
    </location>
</feature>
<dbReference type="EMBL" id="KL648679">
    <property type="protein sequence ID" value="KEY65904.1"/>
    <property type="molecule type" value="Genomic_DNA"/>
</dbReference>
<feature type="compositionally biased region" description="Basic and acidic residues" evidence="7">
    <location>
        <begin position="1267"/>
        <end position="1277"/>
    </location>
</feature>
<feature type="compositionally biased region" description="Acidic residues" evidence="7">
    <location>
        <begin position="134"/>
        <end position="165"/>
    </location>
</feature>
<feature type="coiled-coil region" evidence="6">
    <location>
        <begin position="629"/>
        <end position="667"/>
    </location>
</feature>
<name>A0A084AKS5_STACB</name>
<protein>
    <submittedName>
        <fullName evidence="11">Uncharacterized protein</fullName>
    </submittedName>
</protein>
<keyword evidence="12" id="KW-1185">Reference proteome</keyword>
<feature type="compositionally biased region" description="Polar residues" evidence="7">
    <location>
        <begin position="1808"/>
        <end position="1826"/>
    </location>
</feature>
<feature type="region of interest" description="Disordered" evidence="7">
    <location>
        <begin position="1222"/>
        <end position="1250"/>
    </location>
</feature>
<feature type="compositionally biased region" description="Acidic residues" evidence="7">
    <location>
        <begin position="10"/>
        <end position="25"/>
    </location>
</feature>
<feature type="short sequence motif" description="Q motif" evidence="5">
    <location>
        <begin position="248"/>
        <end position="276"/>
    </location>
</feature>
<feature type="compositionally biased region" description="Basic and acidic residues" evidence="7">
    <location>
        <begin position="105"/>
        <end position="119"/>
    </location>
</feature>
<dbReference type="PANTHER" id="PTHR28208:SF3">
    <property type="entry name" value="PHOSPHATIDATE PHOSPHATASE APP1"/>
    <property type="match status" value="1"/>
</dbReference>
<evidence type="ECO:0000259" key="9">
    <source>
        <dbReference type="PROSITE" id="PS51194"/>
    </source>
</evidence>
<reference evidence="11 12" key="1">
    <citation type="journal article" date="2014" name="BMC Genomics">
        <title>Comparative genome sequencing reveals chemotype-specific gene clusters in the toxigenic black mold Stachybotrys.</title>
        <authorList>
            <person name="Semeiks J."/>
            <person name="Borek D."/>
            <person name="Otwinowski Z."/>
            <person name="Grishin N.V."/>
        </authorList>
    </citation>
    <scope>NUCLEOTIDE SEQUENCE [LARGE SCALE GENOMIC DNA]</scope>
    <source>
        <strain evidence="12">CBS 109288 / IBT 7711</strain>
    </source>
</reference>
<dbReference type="PROSITE" id="PS51195">
    <property type="entry name" value="Q_MOTIF"/>
    <property type="match status" value="1"/>
</dbReference>
<feature type="region of interest" description="Disordered" evidence="7">
    <location>
        <begin position="1"/>
        <end position="78"/>
    </location>
</feature>
<dbReference type="Pfam" id="PF09949">
    <property type="entry name" value="APP1_cat"/>
    <property type="match status" value="1"/>
</dbReference>
<dbReference type="Pfam" id="PF00270">
    <property type="entry name" value="DEAD"/>
    <property type="match status" value="1"/>
</dbReference>
<evidence type="ECO:0000256" key="4">
    <source>
        <dbReference type="ARBA" id="ARBA00022840"/>
    </source>
</evidence>
<dbReference type="PROSITE" id="PS51194">
    <property type="entry name" value="HELICASE_CTER"/>
    <property type="match status" value="1"/>
</dbReference>
<dbReference type="SUPFAM" id="SSF52540">
    <property type="entry name" value="P-loop containing nucleoside triphosphate hydrolases"/>
    <property type="match status" value="1"/>
</dbReference>
<feature type="compositionally biased region" description="Acidic residues" evidence="7">
    <location>
        <begin position="213"/>
        <end position="224"/>
    </location>
</feature>
<evidence type="ECO:0000256" key="6">
    <source>
        <dbReference type="SAM" id="Coils"/>
    </source>
</evidence>
<feature type="domain" description="Helicase C-terminal" evidence="9">
    <location>
        <begin position="483"/>
        <end position="662"/>
    </location>
</feature>
<feature type="compositionally biased region" description="Polar residues" evidence="7">
    <location>
        <begin position="1734"/>
        <end position="1743"/>
    </location>
</feature>
<dbReference type="InterPro" id="IPR019236">
    <property type="entry name" value="APP1_cat"/>
</dbReference>
<dbReference type="CDD" id="cd18787">
    <property type="entry name" value="SF2_C_DEAD"/>
    <property type="match status" value="1"/>
</dbReference>
<dbReference type="InterPro" id="IPR011545">
    <property type="entry name" value="DEAD/DEAH_box_helicase_dom"/>
</dbReference>
<dbReference type="GO" id="GO:0008195">
    <property type="term" value="F:phosphatidate phosphatase activity"/>
    <property type="evidence" value="ECO:0007669"/>
    <property type="project" value="InterPro"/>
</dbReference>
<feature type="compositionally biased region" description="Basic and acidic residues" evidence="7">
    <location>
        <begin position="717"/>
        <end position="748"/>
    </location>
</feature>
<feature type="region of interest" description="Disordered" evidence="7">
    <location>
        <begin position="1593"/>
        <end position="1628"/>
    </location>
</feature>
<dbReference type="GO" id="GO:0005524">
    <property type="term" value="F:ATP binding"/>
    <property type="evidence" value="ECO:0007669"/>
    <property type="project" value="UniProtKB-KW"/>
</dbReference>
<dbReference type="HOGENOM" id="CLU_002022_0_0_1"/>
<feature type="compositionally biased region" description="Low complexity" evidence="7">
    <location>
        <begin position="1231"/>
        <end position="1247"/>
    </location>
</feature>
<dbReference type="CDD" id="cd17947">
    <property type="entry name" value="DEADc_DDX27"/>
    <property type="match status" value="1"/>
</dbReference>
<sequence length="1921" mass="211403">MPSKRRSVSAEDDFVYTISDNEEVPEEHIPPPKKKAKTNASTGKKSKKQAENEVEGNEGAEGGIWGDNDEDDEAMDPDFEFADVDAGFGTEDFEGWGFDGAKKAMKTAEKRGVDIDEIIRRRRQGKDATNGDTNGEDDEEGEEEEEEEVENDMDVDLDDEDDQVLADDAFGMNAGSDDEGSADEGAKVVEDDEDEPASDNDSVATPLAHPDDDMSDASEEEDAEEAAKRDAFFAPAEKEKKGKASEASSFMTMSLSRPILRGLAAVGFTKPTPIQAKTIPIALMGKDLVGGAVTGSGKTGAFVVPILERLLYRPNKVPTTRVVILTPTRELAIQCHAVATKLAAHTDIKFTLTVGGLSLKVQESELRMRPDVIIATPGRFIDHMRNSASFSVDTVEILVLDEADRMLEDGFADELNEILTTLPKSRQTMLFSATMTSTVDRLIRVGLNKPARIMVDSQKKTVGTLVQEFVRLRPGREEKRMGYLLYLCKTVYTEKVIIFFRQKKEAHRARIIFSLFNLSCAELHGSMNQTQRIASVEDFRDGKVSFLLATDLASRGLDIKGVDTVINYEAPQSLEIYVHRVGRTARAGRKGTALTIAAEPDRKVVKAAVRAGKAQGAKIASRVIEPSVADKWQSQIDELEEEIEEIMKEEKEEKQMAQAEMHIKKGENLIDHEAEIKSRPKRTWFETEHDKKQAKQAGKDELNGLREAMKQRTGKLSNKDKKRLDAKALRTDSRTWKKTKTSEEEVAKAKAKGKKTAGKGGVKKAPGNARMRAKLKPKPSTNTASSSLPCQVGLTLANDHELPSLQNLSGRRPAAGQAAPPPTGLSTEPAAHISCHRHSVPASNPRRRFCSACARLLRAHRYQTIGPPEKSRRHLHHIIPTLAAAALSWLSPLLPGQTLCHWMLCLRALGPQKAICPSSWPSPLITPVSSLNCNKAAAIRFFGSGRQNPRRTQGFLRSLVPLAIRDRYRRRVIDFHLNVLLRWKHRLQAWVYRRIVQHQLRRSTRRRRSLVGLVRKQGRRLLSGNPRLPQQAKDAKGRSMASGPNRIPSLGVLSSSYIPGIISNGTSSEEGRGDRGYRRKKLAAMAGNLYRTGQQAVTEIRESYAQTRARGLDGDFDNQGSLHIPGAFPDVAITVQGNEHLVIFPSYAKQHIKQEWTDETAHHSEEQHGSIKDEDFWRREWERNEDERAIVDVDVRGWVYSPHVGPLTRRNRILIGLARQLSGIPMPRPDGTASGSPGTPGSSSSAPFPMNEDLREQEKIAKEAARIERKGQEEKRVAGQGGYSEDSPGMVDADVEGMSLFRGRRGSQTPDSTPGSPVVSGKQGSAAASSELTEAELAVANVNLMARVAPFMTNPLVALPIMIMFYNDEKSQSRTVMTNDAGHFIIRAALDFVPTTVRVLANEKLSATQEVKITEPFGVSMISDIDDTIKRSSISLGAKEIFRNTFVRELADLTIDGVKEWYGELHKMGVSIHYCSNSPWQLFPVLASFFKLNGLPPGSLHLKQYSGMLQGIFEPVAERKKSTLTRLMRDFPTRKFLLVGDSGEADLEVYTELALAHPGRILAIFIRDVTTPEEPGYFDSGFEYMQRKAQGSSFDVSQSASGTGTIRQNSAPTPGNGAKPSTGPLMGTLIDFSEEPEEVTLDRQAMLKQAAASKPGPHRAVTSAELLASRKGPPPKRPAKPVSLRSAPSNPDLPSGVGLGLSRRDTSSSEPPAPPLPRRPQVEGNDKPHPLAQMHNSSQQTMGGTPVTAAPTNKETTKERPAPPLPRRRGPNMKNLSPRLFGNARDKSSNSDIDFDPLPPAAVVPPNVSYSRTGTRSASGTPTGSPTMGPANRKLDLWRRRLARAHEALDQQGVALYTWRRGQDVMHEAVGIVQGALKELEKNNKESMTGQEKEVRDRNGLELSVSLLMIELFSFCLAGNP</sequence>
<dbReference type="PANTHER" id="PTHR28208">
    <property type="entry name" value="PHOSPHATIDATE PHOSPHATASE APP1"/>
    <property type="match status" value="1"/>
</dbReference>
<dbReference type="GO" id="GO:0003724">
    <property type="term" value="F:RNA helicase activity"/>
    <property type="evidence" value="ECO:0007669"/>
    <property type="project" value="InterPro"/>
</dbReference>
<evidence type="ECO:0000256" key="2">
    <source>
        <dbReference type="ARBA" id="ARBA00022801"/>
    </source>
</evidence>
<gene>
    <name evidence="11" type="ORF">S7711_07936</name>
</gene>
<keyword evidence="2" id="KW-0378">Hydrolase</keyword>
<feature type="domain" description="Helicase ATP-binding" evidence="8">
    <location>
        <begin position="279"/>
        <end position="453"/>
    </location>
</feature>
<organism evidence="11 12">
    <name type="scientific">Stachybotrys chartarum (strain CBS 109288 / IBT 7711)</name>
    <name type="common">Toxic black mold</name>
    <name type="synonym">Stilbospora chartarum</name>
    <dbReference type="NCBI Taxonomy" id="1280523"/>
    <lineage>
        <taxon>Eukaryota</taxon>
        <taxon>Fungi</taxon>
        <taxon>Dikarya</taxon>
        <taxon>Ascomycota</taxon>
        <taxon>Pezizomycotina</taxon>
        <taxon>Sordariomycetes</taxon>
        <taxon>Hypocreomycetidae</taxon>
        <taxon>Hypocreales</taxon>
        <taxon>Stachybotryaceae</taxon>
        <taxon>Stachybotrys</taxon>
    </lineage>
</organism>